<accession>A0ABV7AF22</accession>
<evidence type="ECO:0008006" key="4">
    <source>
        <dbReference type="Google" id="ProtNLM"/>
    </source>
</evidence>
<proteinExistence type="predicted"/>
<keyword evidence="3" id="KW-1185">Reference proteome</keyword>
<comment type="caution">
    <text evidence="2">The sequence shown here is derived from an EMBL/GenBank/DDBJ whole genome shotgun (WGS) entry which is preliminary data.</text>
</comment>
<evidence type="ECO:0000256" key="1">
    <source>
        <dbReference type="SAM" id="MobiDB-lite"/>
    </source>
</evidence>
<dbReference type="RefSeq" id="WP_377832371.1">
    <property type="nucleotide sequence ID" value="NZ_JBHRSK010000004.1"/>
</dbReference>
<sequence length="210" mass="22884">MKQQLADDTITLDYGGNAVVLRPSLRAALHLERLHGGFPELLRKIEEFDTLTIWRVITTAAGKDATDALFAYAATHPLSGFKRAAQGPCIELVAAFFPETPATATAQPSTAKPTPWADLFKELYGFATGWLGWTPETAWNATPQEILDAFNAHVVKLRAIHGAGADEHDERGPDAAQRRQNVEQGLDPDFDRAGLHALKQLSTLREGMAA</sequence>
<evidence type="ECO:0000313" key="2">
    <source>
        <dbReference type="EMBL" id="MFC2967723.1"/>
    </source>
</evidence>
<feature type="compositionally biased region" description="Basic and acidic residues" evidence="1">
    <location>
        <begin position="164"/>
        <end position="181"/>
    </location>
</feature>
<reference evidence="3" key="1">
    <citation type="journal article" date="2019" name="Int. J. Syst. Evol. Microbiol.">
        <title>The Global Catalogue of Microorganisms (GCM) 10K type strain sequencing project: providing services to taxonomists for standard genome sequencing and annotation.</title>
        <authorList>
            <consortium name="The Broad Institute Genomics Platform"/>
            <consortium name="The Broad Institute Genome Sequencing Center for Infectious Disease"/>
            <person name="Wu L."/>
            <person name="Ma J."/>
        </authorList>
    </citation>
    <scope>NUCLEOTIDE SEQUENCE [LARGE SCALE GENOMIC DNA]</scope>
    <source>
        <strain evidence="3">KCTC 62192</strain>
    </source>
</reference>
<feature type="region of interest" description="Disordered" evidence="1">
    <location>
        <begin position="164"/>
        <end position="189"/>
    </location>
</feature>
<name>A0ABV7AF22_9RHOB</name>
<protein>
    <recommendedName>
        <fullName evidence="4">Tail assembly chaperone</fullName>
    </recommendedName>
</protein>
<dbReference type="EMBL" id="JBHRSK010000004">
    <property type="protein sequence ID" value="MFC2967723.1"/>
    <property type="molecule type" value="Genomic_DNA"/>
</dbReference>
<dbReference type="Proteomes" id="UP001595443">
    <property type="component" value="Unassembled WGS sequence"/>
</dbReference>
<organism evidence="2 3">
    <name type="scientific">Acidimangrovimonas pyrenivorans</name>
    <dbReference type="NCBI Taxonomy" id="2030798"/>
    <lineage>
        <taxon>Bacteria</taxon>
        <taxon>Pseudomonadati</taxon>
        <taxon>Pseudomonadota</taxon>
        <taxon>Alphaproteobacteria</taxon>
        <taxon>Rhodobacterales</taxon>
        <taxon>Paracoccaceae</taxon>
        <taxon>Acidimangrovimonas</taxon>
    </lineage>
</organism>
<gene>
    <name evidence="2" type="ORF">ACFOES_06430</name>
</gene>
<evidence type="ECO:0000313" key="3">
    <source>
        <dbReference type="Proteomes" id="UP001595443"/>
    </source>
</evidence>